<evidence type="ECO:0000313" key="2">
    <source>
        <dbReference type="EMBL" id="MBM9460200.1"/>
    </source>
</evidence>
<gene>
    <name evidence="2" type="ORF">JK386_09815</name>
</gene>
<evidence type="ECO:0000256" key="1">
    <source>
        <dbReference type="SAM" id="Phobius"/>
    </source>
</evidence>
<dbReference type="RefSeq" id="WP_205291509.1">
    <property type="nucleotide sequence ID" value="NZ_CP074406.1"/>
</dbReference>
<dbReference type="Proteomes" id="UP000663791">
    <property type="component" value="Unassembled WGS sequence"/>
</dbReference>
<reference evidence="2" key="1">
    <citation type="submission" date="2021-01" db="EMBL/GenBank/DDBJ databases">
        <title>Novel species in genus Nocardioides.</title>
        <authorList>
            <person name="Zhang G."/>
        </authorList>
    </citation>
    <scope>NUCLEOTIDE SEQUENCE</scope>
    <source>
        <strain evidence="2">Zg-536</strain>
    </source>
</reference>
<dbReference type="EMBL" id="JAERTX010000007">
    <property type="protein sequence ID" value="MBM9460200.1"/>
    <property type="molecule type" value="Genomic_DNA"/>
</dbReference>
<accession>A0A938Y9A2</accession>
<comment type="caution">
    <text evidence="2">The sequence shown here is derived from an EMBL/GenBank/DDBJ whole genome shotgun (WGS) entry which is preliminary data.</text>
</comment>
<feature type="transmembrane region" description="Helical" evidence="1">
    <location>
        <begin position="118"/>
        <end position="135"/>
    </location>
</feature>
<feature type="transmembrane region" description="Helical" evidence="1">
    <location>
        <begin position="91"/>
        <end position="112"/>
    </location>
</feature>
<protein>
    <submittedName>
        <fullName evidence="2">Uncharacterized protein</fullName>
    </submittedName>
</protein>
<name>A0A938Y9A2_9ACTN</name>
<keyword evidence="1" id="KW-0812">Transmembrane</keyword>
<proteinExistence type="predicted"/>
<dbReference type="AlphaFoldDB" id="A0A938Y9A2"/>
<organism evidence="2 3">
    <name type="scientific">Nocardioides faecalis</name>
    <dbReference type="NCBI Taxonomy" id="2803858"/>
    <lineage>
        <taxon>Bacteria</taxon>
        <taxon>Bacillati</taxon>
        <taxon>Actinomycetota</taxon>
        <taxon>Actinomycetes</taxon>
        <taxon>Propionibacteriales</taxon>
        <taxon>Nocardioidaceae</taxon>
        <taxon>Nocardioides</taxon>
    </lineage>
</organism>
<evidence type="ECO:0000313" key="3">
    <source>
        <dbReference type="Proteomes" id="UP000663791"/>
    </source>
</evidence>
<keyword evidence="3" id="KW-1185">Reference proteome</keyword>
<sequence>MRLLRRARLHLQADLPGDVAGLRAALAAAPPVLQAELVPGEVPGRERLKVSSGYATPYGGARAVGDLDVTPRPRGGLRIEGELRSGRLNHVVLVAPLAMVAALLLGFGLLCLLVEPDALGLVLLGAFFGAGGWLVRRTEESWLRTVAGELTDPDGSLGAQLRRVAGGESAAADTA</sequence>
<keyword evidence="1" id="KW-0472">Membrane</keyword>
<keyword evidence="1" id="KW-1133">Transmembrane helix</keyword>